<feature type="region of interest" description="Disordered" evidence="1">
    <location>
        <begin position="1"/>
        <end position="118"/>
    </location>
</feature>
<name>A0A7X0PI70_9BURK</name>
<keyword evidence="3" id="KW-1185">Reference proteome</keyword>
<dbReference type="RefSeq" id="WP_184861586.1">
    <property type="nucleotide sequence ID" value="NZ_JACHLK010000010.1"/>
</dbReference>
<feature type="compositionally biased region" description="Basic and acidic residues" evidence="1">
    <location>
        <begin position="49"/>
        <end position="78"/>
    </location>
</feature>
<evidence type="ECO:0000313" key="3">
    <source>
        <dbReference type="Proteomes" id="UP000575083"/>
    </source>
</evidence>
<feature type="compositionally biased region" description="Low complexity" evidence="1">
    <location>
        <begin position="24"/>
        <end position="45"/>
    </location>
</feature>
<gene>
    <name evidence="2" type="ORF">HNP48_004699</name>
</gene>
<comment type="caution">
    <text evidence="2">The sequence shown here is derived from an EMBL/GenBank/DDBJ whole genome shotgun (WGS) entry which is preliminary data.</text>
</comment>
<reference evidence="2 3" key="1">
    <citation type="submission" date="2020-08" db="EMBL/GenBank/DDBJ databases">
        <title>Functional genomics of gut bacteria from endangered species of beetles.</title>
        <authorList>
            <person name="Carlos-Shanley C."/>
        </authorList>
    </citation>
    <scope>NUCLEOTIDE SEQUENCE [LARGE SCALE GENOMIC DNA]</scope>
    <source>
        <strain evidence="2 3">S00198</strain>
    </source>
</reference>
<dbReference type="EMBL" id="JACHLK010000010">
    <property type="protein sequence ID" value="MBB6561997.1"/>
    <property type="molecule type" value="Genomic_DNA"/>
</dbReference>
<protein>
    <recommendedName>
        <fullName evidence="4">Chemotaxis protein</fullName>
    </recommendedName>
</protein>
<evidence type="ECO:0000256" key="1">
    <source>
        <dbReference type="SAM" id="MobiDB-lite"/>
    </source>
</evidence>
<accession>A0A7X0PI70</accession>
<evidence type="ECO:0008006" key="4">
    <source>
        <dbReference type="Google" id="ProtNLM"/>
    </source>
</evidence>
<feature type="compositionally biased region" description="Acidic residues" evidence="1">
    <location>
        <begin position="81"/>
        <end position="118"/>
    </location>
</feature>
<dbReference type="AlphaFoldDB" id="A0A7X0PI70"/>
<proteinExistence type="predicted"/>
<sequence length="118" mass="12225">MATSSLLGIDADNLPPLHSATGNDSMGPSDASDSGSDSAGVYSADPEMDTDRHGTGERASVEPGLHREARDILPDHMEAFSPDDDADGDLAAEPAVDVDADLYPEEESDEPGAEDEPA</sequence>
<evidence type="ECO:0000313" key="2">
    <source>
        <dbReference type="EMBL" id="MBB6561997.1"/>
    </source>
</evidence>
<organism evidence="2 3">
    <name type="scientific">Acidovorax soli</name>
    <dbReference type="NCBI Taxonomy" id="592050"/>
    <lineage>
        <taxon>Bacteria</taxon>
        <taxon>Pseudomonadati</taxon>
        <taxon>Pseudomonadota</taxon>
        <taxon>Betaproteobacteria</taxon>
        <taxon>Burkholderiales</taxon>
        <taxon>Comamonadaceae</taxon>
        <taxon>Acidovorax</taxon>
    </lineage>
</organism>
<dbReference type="Proteomes" id="UP000575083">
    <property type="component" value="Unassembled WGS sequence"/>
</dbReference>